<evidence type="ECO:0000313" key="2">
    <source>
        <dbReference type="EMBL" id="SAM57002.1"/>
    </source>
</evidence>
<proteinExistence type="predicted"/>
<reference evidence="3" key="1">
    <citation type="submission" date="2016-04" db="EMBL/GenBank/DDBJ databases">
        <authorList>
            <person name="Tagini F."/>
        </authorList>
    </citation>
    <scope>NUCLEOTIDE SEQUENCE [LARGE SCALE GENOMIC DNA]</scope>
    <source>
        <strain evidence="3">CHUV0807</strain>
    </source>
</reference>
<dbReference type="InterPro" id="IPR038765">
    <property type="entry name" value="Papain-like_cys_pep_sf"/>
</dbReference>
<protein>
    <submittedName>
        <fullName evidence="2">Membrane protein</fullName>
    </submittedName>
</protein>
<dbReference type="EMBL" id="FKLO01000011">
    <property type="protein sequence ID" value="SAM57002.1"/>
    <property type="molecule type" value="Genomic_DNA"/>
</dbReference>
<dbReference type="SUPFAM" id="SSF54001">
    <property type="entry name" value="Cysteine proteinases"/>
    <property type="match status" value="1"/>
</dbReference>
<accession>A0A1C3H1S8</accession>
<dbReference type="Pfam" id="PF05708">
    <property type="entry name" value="Peptidase_C92"/>
    <property type="match status" value="1"/>
</dbReference>
<feature type="signal peptide" evidence="1">
    <location>
        <begin position="1"/>
        <end position="19"/>
    </location>
</feature>
<dbReference type="RefSeq" id="WP_004142823.1">
    <property type="nucleotide sequence ID" value="NZ_CAURWG010000002.1"/>
</dbReference>
<dbReference type="GeneID" id="84788428"/>
<name>A0A1C3H1S8_9GAMM</name>
<gene>
    <name evidence="2" type="ORF">CHUV0807_0103</name>
</gene>
<dbReference type="AlphaFoldDB" id="A0A1C3H1S8"/>
<evidence type="ECO:0000256" key="1">
    <source>
        <dbReference type="SAM" id="SignalP"/>
    </source>
</evidence>
<keyword evidence="1" id="KW-0732">Signal</keyword>
<dbReference type="InterPro" id="IPR024453">
    <property type="entry name" value="Peptidase_C92"/>
</dbReference>
<dbReference type="Gene3D" id="3.90.1720.10">
    <property type="entry name" value="endopeptidase domain like (from Nostoc punctiforme)"/>
    <property type="match status" value="1"/>
</dbReference>
<evidence type="ECO:0000313" key="3">
    <source>
        <dbReference type="Proteomes" id="UP000190837"/>
    </source>
</evidence>
<sequence length="185" mass="20363">MKTQRLLLFLILLPLQLCAAVAPENLAVGDWVFRAGTGRESALIRHLDDGEYSHIGIVIAVSPEIRIAHATTDDDPAHPNQVINSSLAEFAAPRLAGKIAAARPAFLNEDERAQLAAAVARHLGEPFHLTARDQSPRYCTTIIYDALTALRPSVHARWRHIDLPLLEGDYLFPQALAELPGLEWL</sequence>
<organism evidence="2 3">
    <name type="scientific">Cardiobacterium hominis</name>
    <dbReference type="NCBI Taxonomy" id="2718"/>
    <lineage>
        <taxon>Bacteria</taxon>
        <taxon>Pseudomonadati</taxon>
        <taxon>Pseudomonadota</taxon>
        <taxon>Gammaproteobacteria</taxon>
        <taxon>Cardiobacteriales</taxon>
        <taxon>Cardiobacteriaceae</taxon>
        <taxon>Cardiobacterium</taxon>
    </lineage>
</organism>
<dbReference type="Proteomes" id="UP000190837">
    <property type="component" value="Unassembled WGS sequence"/>
</dbReference>
<feature type="chain" id="PRO_5008674816" evidence="1">
    <location>
        <begin position="20"/>
        <end position="185"/>
    </location>
</feature>